<name>A0A9P9YK87_9MUSC</name>
<gene>
    <name evidence="1" type="ORF">M5D96_008924</name>
</gene>
<dbReference type="Proteomes" id="UP001059596">
    <property type="component" value="Unassembled WGS sequence"/>
</dbReference>
<organism evidence="1 2">
    <name type="scientific">Drosophila gunungcola</name>
    <name type="common">fruit fly</name>
    <dbReference type="NCBI Taxonomy" id="103775"/>
    <lineage>
        <taxon>Eukaryota</taxon>
        <taxon>Metazoa</taxon>
        <taxon>Ecdysozoa</taxon>
        <taxon>Arthropoda</taxon>
        <taxon>Hexapoda</taxon>
        <taxon>Insecta</taxon>
        <taxon>Pterygota</taxon>
        <taxon>Neoptera</taxon>
        <taxon>Endopterygota</taxon>
        <taxon>Diptera</taxon>
        <taxon>Brachycera</taxon>
        <taxon>Muscomorpha</taxon>
        <taxon>Ephydroidea</taxon>
        <taxon>Drosophilidae</taxon>
        <taxon>Drosophila</taxon>
        <taxon>Sophophora</taxon>
    </lineage>
</organism>
<comment type="caution">
    <text evidence="1">The sequence shown here is derived from an EMBL/GenBank/DDBJ whole genome shotgun (WGS) entry which is preliminary data.</text>
</comment>
<evidence type="ECO:0000313" key="2">
    <source>
        <dbReference type="Proteomes" id="UP001059596"/>
    </source>
</evidence>
<sequence>MESTVAMAARAFSSGASIEIAFTPVRLPAISKAGVLWTRPIAISAALVAWPNAFSRP</sequence>
<dbReference type="EMBL" id="JAMKOV010000008">
    <property type="protein sequence ID" value="KAI8038235.1"/>
    <property type="molecule type" value="Genomic_DNA"/>
</dbReference>
<keyword evidence="2" id="KW-1185">Reference proteome</keyword>
<evidence type="ECO:0000313" key="1">
    <source>
        <dbReference type="EMBL" id="KAI8038235.1"/>
    </source>
</evidence>
<dbReference type="AlphaFoldDB" id="A0A9P9YK87"/>
<protein>
    <submittedName>
        <fullName evidence="1">Uncharacterized protein</fullName>
    </submittedName>
</protein>
<reference evidence="1" key="1">
    <citation type="journal article" date="2023" name="Genome Biol. Evol.">
        <title>Long-read-based Genome Assembly of Drosophila gunungcola Reveals Fewer Chemosensory Genes in Flower-breeding Species.</title>
        <authorList>
            <person name="Negi A."/>
            <person name="Liao B.Y."/>
            <person name="Yeh S.D."/>
        </authorList>
    </citation>
    <scope>NUCLEOTIDE SEQUENCE</scope>
    <source>
        <strain evidence="1">Sukarami</strain>
    </source>
</reference>
<accession>A0A9P9YK87</accession>
<proteinExistence type="predicted"/>